<keyword evidence="13" id="KW-1185">Reference proteome</keyword>
<feature type="binding site" evidence="7">
    <location>
        <begin position="61"/>
        <end position="65"/>
    </location>
    <ligand>
        <name>GTP</name>
        <dbReference type="ChEBI" id="CHEBI:37565"/>
    </ligand>
</feature>
<comment type="similarity">
    <text evidence="1 7 8 9">Belongs to the TRAFAC class TrmE-Era-EngA-EngB-Septin-like GTPase superfamily. Era GTPase family.</text>
</comment>
<keyword evidence="5 7" id="KW-0694">RNA-binding</keyword>
<dbReference type="PRINTS" id="PR00326">
    <property type="entry name" value="GTP1OBG"/>
</dbReference>
<reference evidence="12 13" key="1">
    <citation type="submission" date="2018-03" db="EMBL/GenBank/DDBJ databases">
        <title>Ahniella affigens gen. nov., sp. nov., a gammaproteobacterium isolated from sandy soil near a stream.</title>
        <authorList>
            <person name="Ko Y."/>
            <person name="Kim J.-H."/>
        </authorList>
    </citation>
    <scope>NUCLEOTIDE SEQUENCE [LARGE SCALE GENOMIC DNA]</scope>
    <source>
        <strain evidence="12 13">D13</strain>
    </source>
</reference>
<keyword evidence="4 7" id="KW-0547">Nucleotide-binding</keyword>
<dbReference type="InterPro" id="IPR005225">
    <property type="entry name" value="Small_GTP-bd"/>
</dbReference>
<dbReference type="InterPro" id="IPR027417">
    <property type="entry name" value="P-loop_NTPase"/>
</dbReference>
<dbReference type="KEGG" id="xba:C7S18_11600"/>
<dbReference type="PANTHER" id="PTHR42698">
    <property type="entry name" value="GTPASE ERA"/>
    <property type="match status" value="1"/>
</dbReference>
<keyword evidence="6 7" id="KW-0342">GTP-binding</keyword>
<evidence type="ECO:0000256" key="5">
    <source>
        <dbReference type="ARBA" id="ARBA00022884"/>
    </source>
</evidence>
<feature type="binding site" evidence="7">
    <location>
        <begin position="14"/>
        <end position="21"/>
    </location>
    <ligand>
        <name>GTP</name>
        <dbReference type="ChEBI" id="CHEBI:37565"/>
    </ligand>
</feature>
<name>A0A2P1PSI3_9GAMM</name>
<dbReference type="OrthoDB" id="9805918at2"/>
<feature type="region of interest" description="G5" evidence="8">
    <location>
        <begin position="153"/>
        <end position="155"/>
    </location>
</feature>
<keyword evidence="7" id="KW-0472">Membrane</keyword>
<feature type="domain" description="KH type-2" evidence="10">
    <location>
        <begin position="205"/>
        <end position="281"/>
    </location>
</feature>
<feature type="region of interest" description="G3" evidence="8">
    <location>
        <begin position="61"/>
        <end position="64"/>
    </location>
</feature>
<dbReference type="RefSeq" id="WP_106891722.1">
    <property type="nucleotide sequence ID" value="NZ_CP027860.1"/>
</dbReference>
<dbReference type="EMBL" id="CP027860">
    <property type="protein sequence ID" value="AVP97801.1"/>
    <property type="molecule type" value="Genomic_DNA"/>
</dbReference>
<dbReference type="Proteomes" id="UP000241074">
    <property type="component" value="Chromosome"/>
</dbReference>
<dbReference type="GO" id="GO:0005829">
    <property type="term" value="C:cytosol"/>
    <property type="evidence" value="ECO:0007669"/>
    <property type="project" value="TreeGrafter"/>
</dbReference>
<dbReference type="InterPro" id="IPR005662">
    <property type="entry name" value="GTPase_Era-like"/>
</dbReference>
<feature type="region of interest" description="G2" evidence="8">
    <location>
        <begin position="40"/>
        <end position="44"/>
    </location>
</feature>
<dbReference type="NCBIfam" id="NF000908">
    <property type="entry name" value="PRK00089.1"/>
    <property type="match status" value="1"/>
</dbReference>
<feature type="region of interest" description="G4" evidence="8">
    <location>
        <begin position="123"/>
        <end position="126"/>
    </location>
</feature>
<dbReference type="InterPro" id="IPR006073">
    <property type="entry name" value="GTP-bd"/>
</dbReference>
<evidence type="ECO:0000313" key="13">
    <source>
        <dbReference type="Proteomes" id="UP000241074"/>
    </source>
</evidence>
<dbReference type="SUPFAM" id="SSF54814">
    <property type="entry name" value="Prokaryotic type KH domain (KH-domain type II)"/>
    <property type="match status" value="1"/>
</dbReference>
<evidence type="ECO:0000256" key="7">
    <source>
        <dbReference type="HAMAP-Rule" id="MF_00367"/>
    </source>
</evidence>
<dbReference type="InterPro" id="IPR009019">
    <property type="entry name" value="KH_sf_prok-type"/>
</dbReference>
<keyword evidence="7" id="KW-0963">Cytoplasm</keyword>
<dbReference type="InterPro" id="IPR030388">
    <property type="entry name" value="G_ERA_dom"/>
</dbReference>
<evidence type="ECO:0000259" key="10">
    <source>
        <dbReference type="PROSITE" id="PS50823"/>
    </source>
</evidence>
<proteinExistence type="inferred from homology"/>
<evidence type="ECO:0000256" key="4">
    <source>
        <dbReference type="ARBA" id="ARBA00022741"/>
    </source>
</evidence>
<dbReference type="GO" id="GO:0003924">
    <property type="term" value="F:GTPase activity"/>
    <property type="evidence" value="ECO:0007669"/>
    <property type="project" value="UniProtKB-UniRule"/>
</dbReference>
<protein>
    <recommendedName>
        <fullName evidence="2 7">GTPase Era</fullName>
    </recommendedName>
</protein>
<keyword evidence="7" id="KW-0690">Ribosome biogenesis</keyword>
<dbReference type="SUPFAM" id="SSF52540">
    <property type="entry name" value="P-loop containing nucleoside triphosphate hydrolases"/>
    <property type="match status" value="1"/>
</dbReference>
<organism evidence="12 13">
    <name type="scientific">Ahniella affigens</name>
    <dbReference type="NCBI Taxonomy" id="2021234"/>
    <lineage>
        <taxon>Bacteria</taxon>
        <taxon>Pseudomonadati</taxon>
        <taxon>Pseudomonadota</taxon>
        <taxon>Gammaproteobacteria</taxon>
        <taxon>Lysobacterales</taxon>
        <taxon>Rhodanobacteraceae</taxon>
        <taxon>Ahniella</taxon>
    </lineage>
</organism>
<reference evidence="12 13" key="2">
    <citation type="submission" date="2018-03" db="EMBL/GenBank/DDBJ databases">
        <authorList>
            <person name="Keele B.F."/>
        </authorList>
    </citation>
    <scope>NUCLEOTIDE SEQUENCE [LARGE SCALE GENOMIC DNA]</scope>
    <source>
        <strain evidence="12 13">D13</strain>
    </source>
</reference>
<evidence type="ECO:0000256" key="3">
    <source>
        <dbReference type="ARBA" id="ARBA00022730"/>
    </source>
</evidence>
<evidence type="ECO:0000256" key="1">
    <source>
        <dbReference type="ARBA" id="ARBA00007921"/>
    </source>
</evidence>
<dbReference type="PROSITE" id="PS51713">
    <property type="entry name" value="G_ERA"/>
    <property type="match status" value="1"/>
</dbReference>
<dbReference type="GO" id="GO:0005886">
    <property type="term" value="C:plasma membrane"/>
    <property type="evidence" value="ECO:0007669"/>
    <property type="project" value="UniProtKB-SubCell"/>
</dbReference>
<dbReference type="CDD" id="cd04163">
    <property type="entry name" value="Era"/>
    <property type="match status" value="1"/>
</dbReference>
<dbReference type="AlphaFoldDB" id="A0A2P1PSI3"/>
<evidence type="ECO:0000256" key="9">
    <source>
        <dbReference type="RuleBase" id="RU003761"/>
    </source>
</evidence>
<comment type="subcellular location">
    <subcellularLocation>
        <location evidence="7">Cytoplasm</location>
    </subcellularLocation>
    <subcellularLocation>
        <location evidence="7">Cell membrane</location>
        <topology evidence="7">Peripheral membrane protein</topology>
    </subcellularLocation>
</comment>
<dbReference type="PROSITE" id="PS50823">
    <property type="entry name" value="KH_TYPE_2"/>
    <property type="match status" value="1"/>
</dbReference>
<dbReference type="GO" id="GO:0070181">
    <property type="term" value="F:small ribosomal subunit rRNA binding"/>
    <property type="evidence" value="ECO:0007669"/>
    <property type="project" value="UniProtKB-UniRule"/>
</dbReference>
<evidence type="ECO:0000256" key="2">
    <source>
        <dbReference type="ARBA" id="ARBA00020484"/>
    </source>
</evidence>
<evidence type="ECO:0000313" key="12">
    <source>
        <dbReference type="EMBL" id="AVP97801.1"/>
    </source>
</evidence>
<dbReference type="GO" id="GO:0043024">
    <property type="term" value="F:ribosomal small subunit binding"/>
    <property type="evidence" value="ECO:0007669"/>
    <property type="project" value="TreeGrafter"/>
</dbReference>
<dbReference type="GO" id="GO:0005525">
    <property type="term" value="F:GTP binding"/>
    <property type="evidence" value="ECO:0007669"/>
    <property type="project" value="UniProtKB-UniRule"/>
</dbReference>
<dbReference type="HAMAP" id="MF_00367">
    <property type="entry name" value="GTPase_Era"/>
    <property type="match status" value="1"/>
</dbReference>
<keyword evidence="3 7" id="KW-0699">rRNA-binding</keyword>
<sequence>MNDTQRFARVAVLGRPNVGKSTLLNRLVGTKLSITAAKPQTTRHQILGVLTEGPTQLALIDTPGIHQGGNRALNRSLNRAARAALEEADVLLWVIDATRFTEEDELVASLVKSAGKPLVIVLNKIDRIADKTRLLPRLQQLTEQYQAEAIVPFSAMKERSASRVFQAVAKLAKPGEHAFAEDDLTDRSERFLAAERVREQVVRQLRDELPFATSVEIESFQREGNLLRLAAVIWVEREGQKAIVIGRSGEQLKQIGSHARQVLEKFFDCKVHLETWVRVRENWSDDERALRALGVDEG</sequence>
<keyword evidence="7" id="KW-1003">Cell membrane</keyword>
<evidence type="ECO:0000256" key="6">
    <source>
        <dbReference type="ARBA" id="ARBA00023134"/>
    </source>
</evidence>
<dbReference type="Gene3D" id="3.30.300.20">
    <property type="match status" value="1"/>
</dbReference>
<dbReference type="Pfam" id="PF07650">
    <property type="entry name" value="KH_2"/>
    <property type="match status" value="1"/>
</dbReference>
<feature type="domain" description="Era-type G" evidence="11">
    <location>
        <begin position="6"/>
        <end position="174"/>
    </location>
</feature>
<dbReference type="CDD" id="cd22534">
    <property type="entry name" value="KH-II_Era"/>
    <property type="match status" value="1"/>
</dbReference>
<dbReference type="NCBIfam" id="TIGR00231">
    <property type="entry name" value="small_GTP"/>
    <property type="match status" value="1"/>
</dbReference>
<accession>A0A2P1PSI3</accession>
<dbReference type="PANTHER" id="PTHR42698:SF1">
    <property type="entry name" value="GTPASE ERA, MITOCHONDRIAL"/>
    <property type="match status" value="1"/>
</dbReference>
<dbReference type="InterPro" id="IPR004044">
    <property type="entry name" value="KH_dom_type_2"/>
</dbReference>
<dbReference type="GO" id="GO:0000028">
    <property type="term" value="P:ribosomal small subunit assembly"/>
    <property type="evidence" value="ECO:0007669"/>
    <property type="project" value="TreeGrafter"/>
</dbReference>
<gene>
    <name evidence="7" type="primary">era</name>
    <name evidence="12" type="ORF">C7S18_11600</name>
</gene>
<dbReference type="Pfam" id="PF01926">
    <property type="entry name" value="MMR_HSR1"/>
    <property type="match status" value="1"/>
</dbReference>
<dbReference type="InterPro" id="IPR015946">
    <property type="entry name" value="KH_dom-like_a/b"/>
</dbReference>
<evidence type="ECO:0000256" key="8">
    <source>
        <dbReference type="PROSITE-ProRule" id="PRU01050"/>
    </source>
</evidence>
<dbReference type="NCBIfam" id="TIGR00436">
    <property type="entry name" value="era"/>
    <property type="match status" value="1"/>
</dbReference>
<feature type="binding site" evidence="7">
    <location>
        <begin position="123"/>
        <end position="126"/>
    </location>
    <ligand>
        <name>GTP</name>
        <dbReference type="ChEBI" id="CHEBI:37565"/>
    </ligand>
</feature>
<comment type="function">
    <text evidence="7">An essential GTPase that binds both GDP and GTP, with rapid nucleotide exchange. Plays a role in 16S rRNA processing and 30S ribosomal subunit biogenesis and possibly also in cell cycle regulation and energy metabolism.</text>
</comment>
<comment type="subunit">
    <text evidence="7">Monomer.</text>
</comment>
<evidence type="ECO:0000259" key="11">
    <source>
        <dbReference type="PROSITE" id="PS51713"/>
    </source>
</evidence>
<dbReference type="Gene3D" id="3.40.50.300">
    <property type="entry name" value="P-loop containing nucleotide triphosphate hydrolases"/>
    <property type="match status" value="1"/>
</dbReference>
<feature type="region of interest" description="G1" evidence="8">
    <location>
        <begin position="14"/>
        <end position="21"/>
    </location>
</feature>